<reference evidence="1 2" key="1">
    <citation type="submission" date="2023-05" db="EMBL/GenBank/DDBJ databases">
        <title>B98-5 Cell Line De Novo Hybrid Assembly: An Optical Mapping Approach.</title>
        <authorList>
            <person name="Kananen K."/>
            <person name="Auerbach J.A."/>
            <person name="Kautto E."/>
            <person name="Blachly J.S."/>
        </authorList>
    </citation>
    <scope>NUCLEOTIDE SEQUENCE [LARGE SCALE GENOMIC DNA]</scope>
    <source>
        <strain evidence="1">B95-8</strain>
        <tissue evidence="1">Cell line</tissue>
    </source>
</reference>
<sequence length="210" mass="23555">MFTKAINEHVINCVGFFSELHAMLMEAYWPVHCDTDSAGPRGWLMGSSAVYRSFSKSHAAEQLMKNGSFFIKADKAQQDNLDASQAVASFLLHISGWADVLHPAYFPSPHWINSTLLDGSEEKGGQAWQEAIQSSAEQTHSQKPRGSFYVPSENCMQHAHKWHRDLCLLLLHAYRGLRLYFLVMMRDIPELPHMELGKGLGQGQAHPSSS</sequence>
<dbReference type="Proteomes" id="UP001266305">
    <property type="component" value="Unassembled WGS sequence"/>
</dbReference>
<organism evidence="1 2">
    <name type="scientific">Saguinus oedipus</name>
    <name type="common">Cotton-top tamarin</name>
    <name type="synonym">Oedipomidas oedipus</name>
    <dbReference type="NCBI Taxonomy" id="9490"/>
    <lineage>
        <taxon>Eukaryota</taxon>
        <taxon>Metazoa</taxon>
        <taxon>Chordata</taxon>
        <taxon>Craniata</taxon>
        <taxon>Vertebrata</taxon>
        <taxon>Euteleostomi</taxon>
        <taxon>Mammalia</taxon>
        <taxon>Eutheria</taxon>
        <taxon>Euarchontoglires</taxon>
        <taxon>Primates</taxon>
        <taxon>Haplorrhini</taxon>
        <taxon>Platyrrhini</taxon>
        <taxon>Cebidae</taxon>
        <taxon>Callitrichinae</taxon>
        <taxon>Saguinus</taxon>
    </lineage>
</organism>
<name>A0ABQ9UD83_SAGOE</name>
<proteinExistence type="predicted"/>
<comment type="caution">
    <text evidence="1">The sequence shown here is derived from an EMBL/GenBank/DDBJ whole genome shotgun (WGS) entry which is preliminary data.</text>
</comment>
<evidence type="ECO:0000313" key="2">
    <source>
        <dbReference type="Proteomes" id="UP001266305"/>
    </source>
</evidence>
<accession>A0ABQ9UD83</accession>
<gene>
    <name evidence="1" type="ORF">P7K49_026469</name>
</gene>
<dbReference type="EMBL" id="JASSZA010000013">
    <property type="protein sequence ID" value="KAK2095053.1"/>
    <property type="molecule type" value="Genomic_DNA"/>
</dbReference>
<evidence type="ECO:0000313" key="1">
    <source>
        <dbReference type="EMBL" id="KAK2095053.1"/>
    </source>
</evidence>
<protein>
    <submittedName>
        <fullName evidence="1">Uncharacterized protein</fullName>
    </submittedName>
</protein>
<keyword evidence="2" id="KW-1185">Reference proteome</keyword>